<name>B5YA09_COPPD</name>
<evidence type="ECO:0000313" key="8">
    <source>
        <dbReference type="EMBL" id="ACI16815.1"/>
    </source>
</evidence>
<feature type="active site" description="Proton donor" evidence="3">
    <location>
        <position position="352"/>
    </location>
</feature>
<dbReference type="EMBL" id="CP001145">
    <property type="protein sequence ID" value="ACI16815.1"/>
    <property type="molecule type" value="Genomic_DNA"/>
</dbReference>
<dbReference type="GO" id="GO:0030979">
    <property type="term" value="P:alpha-glucan biosynthetic process"/>
    <property type="evidence" value="ECO:0007669"/>
    <property type="project" value="InterPro"/>
</dbReference>
<proteinExistence type="inferred from homology"/>
<dbReference type="InterPro" id="IPR040042">
    <property type="entry name" value="Branching_enz_MT3115-like"/>
</dbReference>
<feature type="binding site" evidence="4">
    <location>
        <position position="462"/>
    </location>
    <ligand>
        <name>substrate</name>
    </ligand>
</feature>
<dbReference type="Pfam" id="PF09210">
    <property type="entry name" value="BE_C"/>
    <property type="match status" value="1"/>
</dbReference>
<dbReference type="InterPro" id="IPR028995">
    <property type="entry name" value="Glyco_hydro_57/38_cen_sf"/>
</dbReference>
<dbReference type="InterPro" id="IPR011330">
    <property type="entry name" value="Glyco_hydro/deAcase_b/a-brl"/>
</dbReference>
<dbReference type="GO" id="GO:0003844">
    <property type="term" value="F:1,4-alpha-glucan branching enzyme activity"/>
    <property type="evidence" value="ECO:0007669"/>
    <property type="project" value="InterPro"/>
</dbReference>
<protein>
    <submittedName>
        <fullName evidence="8">Probable alpha-amylase, GH57 family</fullName>
    </submittedName>
</protein>
<dbReference type="PANTHER" id="PTHR41695:SF1">
    <property type="entry name" value="1,4-ALPHA-GLUCAN BRANCHING ENZYME TK1436"/>
    <property type="match status" value="1"/>
</dbReference>
<evidence type="ECO:0000313" key="9">
    <source>
        <dbReference type="Proteomes" id="UP000001732"/>
    </source>
</evidence>
<dbReference type="eggNOG" id="COG1543">
    <property type="taxonomic scope" value="Bacteria"/>
</dbReference>
<evidence type="ECO:0000256" key="4">
    <source>
        <dbReference type="PIRSR" id="PIRSR640042-2"/>
    </source>
</evidence>
<reference evidence="9" key="1">
    <citation type="submission" date="2008-08" db="EMBL/GenBank/DDBJ databases">
        <title>The complete genome sequence of Coprothermobacter proteolyticus strain ATCC 5245 / DSM 5265 / BT.</title>
        <authorList>
            <person name="Dodson R.J."/>
            <person name="Durkin A.S."/>
            <person name="Wu M."/>
            <person name="Eisen J."/>
            <person name="Sutton G."/>
        </authorList>
    </citation>
    <scope>NUCLEOTIDE SEQUENCE [LARGE SCALE GENOMIC DNA]</scope>
    <source>
        <strain evidence="9">ATCC 35245 / DSM 5265 / OCM 4 / BT</strain>
    </source>
</reference>
<dbReference type="CAZy" id="GH57">
    <property type="family name" value="Glycoside Hydrolase Family 57"/>
</dbReference>
<feature type="domain" description="Glycoside hydrolase family 57 N-terminal" evidence="6">
    <location>
        <begin position="10"/>
        <end position="378"/>
    </location>
</feature>
<dbReference type="AlphaFoldDB" id="B5YA09"/>
<evidence type="ECO:0000256" key="5">
    <source>
        <dbReference type="RuleBase" id="RU361196"/>
    </source>
</evidence>
<feature type="domain" description="1,4-alpha-glucan branching enzyme C-terminal" evidence="7">
    <location>
        <begin position="440"/>
        <end position="518"/>
    </location>
</feature>
<feature type="binding site" evidence="4">
    <location>
        <position position="259"/>
    </location>
    <ligand>
        <name>substrate</name>
    </ligand>
</feature>
<dbReference type="SUPFAM" id="SSF88688">
    <property type="entry name" value="Families 57/38 glycoside transferase middle domain"/>
    <property type="match status" value="1"/>
</dbReference>
<organism evidence="8 9">
    <name type="scientific">Coprothermobacter proteolyticus (strain ATCC 35245 / DSM 5265 / OCM 4 / BT)</name>
    <dbReference type="NCBI Taxonomy" id="309798"/>
    <lineage>
        <taxon>Bacteria</taxon>
        <taxon>Pseudomonadati</taxon>
        <taxon>Coprothermobacterota</taxon>
        <taxon>Coprothermobacteria</taxon>
        <taxon>Coprothermobacterales</taxon>
        <taxon>Coprothermobacteraceae</taxon>
        <taxon>Coprothermobacter</taxon>
    </lineage>
</organism>
<evidence type="ECO:0000259" key="6">
    <source>
        <dbReference type="Pfam" id="PF03065"/>
    </source>
</evidence>
<feature type="active site" description="Nucleophile" evidence="3">
    <location>
        <position position="184"/>
    </location>
</feature>
<dbReference type="Gene3D" id="3.20.110.10">
    <property type="entry name" value="Glycoside hydrolase 38, N terminal domain"/>
    <property type="match status" value="1"/>
</dbReference>
<accession>B5YA09</accession>
<feature type="binding site" evidence="4">
    <location>
        <position position="276"/>
    </location>
    <ligand>
        <name>substrate</name>
    </ligand>
</feature>
<dbReference type="Proteomes" id="UP000001732">
    <property type="component" value="Chromosome"/>
</dbReference>
<dbReference type="PANTHER" id="PTHR41695">
    <property type="entry name" value="1,4-ALPHA-GLUCAN BRANCHING ENZYME RV3031-RELATED"/>
    <property type="match status" value="1"/>
</dbReference>
<keyword evidence="9" id="KW-1185">Reference proteome</keyword>
<dbReference type="Pfam" id="PF03065">
    <property type="entry name" value="Glyco_hydro_57"/>
    <property type="match status" value="1"/>
</dbReference>
<dbReference type="RefSeq" id="WP_012543467.1">
    <property type="nucleotide sequence ID" value="NC_011295.1"/>
</dbReference>
<dbReference type="InterPro" id="IPR027291">
    <property type="entry name" value="Glyco_hydro_38_N_sf"/>
</dbReference>
<evidence type="ECO:0000256" key="1">
    <source>
        <dbReference type="ARBA" id="ARBA00006821"/>
    </source>
</evidence>
<dbReference type="InterPro" id="IPR015293">
    <property type="entry name" value="BE_C"/>
</dbReference>
<evidence type="ECO:0000259" key="7">
    <source>
        <dbReference type="Pfam" id="PF09210"/>
    </source>
</evidence>
<dbReference type="GO" id="GO:0005576">
    <property type="term" value="C:extracellular region"/>
    <property type="evidence" value="ECO:0007669"/>
    <property type="project" value="TreeGrafter"/>
</dbReference>
<feature type="binding site" evidence="4">
    <location>
        <position position="404"/>
    </location>
    <ligand>
        <name>substrate</name>
    </ligand>
</feature>
<dbReference type="KEGG" id="cpo:COPRO5265_1305"/>
<dbReference type="STRING" id="309798.COPRO5265_1305"/>
<gene>
    <name evidence="8" type="ordered locus">COPRO5265_1305</name>
</gene>
<comment type="similarity">
    <text evidence="1 5">Belongs to the glycosyl hydrolase 57 family.</text>
</comment>
<sequence>MVFLIGHVNIVLHTHLPWVKKAGKWPFGEEWLYQAIFDSYIPLTQTFLQLRDQGYSFKFTMNITPVLGEMLLDEYLQQGFVDYAKEFIKSLETDKTDVSEDLKHYWLDLAKTRLNFFESIERDLPGIWEELQDQGYLTLITSGATHGFLPLLGRDETIDLQVKTGILFHNGTFGKKPRGFWLPECAYRPRTYHVAGGAVVLRPGIEEFLDKYGIDYTFLDSKPFENYVSPEPWMTGKSGQCNLFQAYRLNNSNVVGFPRHDLLCSQVWSADFGYPGDGSYMEFHKRSSYSGARFWKITNKNIDFKDKQPYDPLAALKTVGGHAHHYASRIVGELADYYSESRKEGIVTLTFDTELFGHWWFEGPKFLEFLVKELAEAPVGWTSGEDYLDNYSVDARCFLGETSWGEGGHYRVWFNPDVEWMWPQIYEAENIAYRALKAGKNVADDRLLKQLMREVLLLTASDWQFLITTGGAVDYAKERFAFHLANVMDLASAILNKEPFDEERLMDLQDRDSLFYFLSPELVDLG</sequence>
<reference evidence="8 9" key="2">
    <citation type="journal article" date="2014" name="Genome Announc.">
        <title>Complete Genome Sequence of Coprothermobacter proteolyticus DSM 5265.</title>
        <authorList>
            <person name="Alexiev A."/>
            <person name="Coil D.A."/>
            <person name="Badger J.H."/>
            <person name="Enticknap J."/>
            <person name="Ward N."/>
            <person name="Robb F.T."/>
            <person name="Eisen J.A."/>
        </authorList>
    </citation>
    <scope>NUCLEOTIDE SEQUENCE [LARGE SCALE GENOMIC DNA]</scope>
    <source>
        <strain evidence="9">ATCC 35245 / DSM 5265 / OCM 4 / BT</strain>
    </source>
</reference>
<keyword evidence="2 5" id="KW-0119">Carbohydrate metabolism</keyword>
<dbReference type="Gene3D" id="1.20.1430.10">
    <property type="entry name" value="Families 57/38 glycoside transferase, middle domain"/>
    <property type="match status" value="1"/>
</dbReference>
<evidence type="ECO:0000256" key="2">
    <source>
        <dbReference type="ARBA" id="ARBA00023277"/>
    </source>
</evidence>
<dbReference type="InterPro" id="IPR037090">
    <property type="entry name" value="57_glycoside_trans_central"/>
</dbReference>
<evidence type="ECO:0000256" key="3">
    <source>
        <dbReference type="PIRSR" id="PIRSR640042-1"/>
    </source>
</evidence>
<dbReference type="InterPro" id="IPR004300">
    <property type="entry name" value="Glyco_hydro_57_N"/>
</dbReference>
<dbReference type="SUPFAM" id="SSF88713">
    <property type="entry name" value="Glycoside hydrolase/deacetylase"/>
    <property type="match status" value="1"/>
</dbReference>